<dbReference type="AlphaFoldDB" id="A0A5J5GQC8"/>
<gene>
    <name evidence="1" type="ORF">F3S47_01485</name>
</gene>
<evidence type="ECO:0000313" key="1">
    <source>
        <dbReference type="EMBL" id="KAA9009963.1"/>
    </source>
</evidence>
<proteinExistence type="predicted"/>
<dbReference type="Pfam" id="PF07309">
    <property type="entry name" value="FlaF"/>
    <property type="match status" value="1"/>
</dbReference>
<evidence type="ECO:0000313" key="2">
    <source>
        <dbReference type="Proteomes" id="UP000326554"/>
    </source>
</evidence>
<accession>A0A5J5GQC8</accession>
<dbReference type="Proteomes" id="UP000326554">
    <property type="component" value="Unassembled WGS sequence"/>
</dbReference>
<dbReference type="GO" id="GO:0044781">
    <property type="term" value="P:bacterial-type flagellum organization"/>
    <property type="evidence" value="ECO:0007669"/>
    <property type="project" value="InterPro"/>
</dbReference>
<dbReference type="InterPro" id="IPR010845">
    <property type="entry name" value="FlaF"/>
</dbReference>
<reference evidence="1 2" key="1">
    <citation type="submission" date="2019-09" db="EMBL/GenBank/DDBJ databases">
        <authorList>
            <person name="Park J.-S."/>
            <person name="Choi H.-J."/>
        </authorList>
    </citation>
    <scope>NUCLEOTIDE SEQUENCE [LARGE SCALE GENOMIC DNA]</scope>
    <source>
        <strain evidence="1 2">176SS1-4</strain>
    </source>
</reference>
<dbReference type="RefSeq" id="WP_150443448.1">
    <property type="nucleotide sequence ID" value="NZ_VYQE01000001.1"/>
</dbReference>
<sequence>MSIAAYKRTISESETPRQIERRVLSQVTIRLEEKAESYDAAEASSDRIGILADGLREALTENLTIWHHLRYDLASPENALPASLRAQLISLSLWIERQTNAILGGGAGLRSLAAVNRSIVDGLAGRAPGPMG</sequence>
<keyword evidence="2" id="KW-1185">Reference proteome</keyword>
<name>A0A5J5GQC8_9RHOB</name>
<organism evidence="1 2">
    <name type="scientific">Histidinibacterium aquaticum</name>
    <dbReference type="NCBI Taxonomy" id="2613962"/>
    <lineage>
        <taxon>Bacteria</taxon>
        <taxon>Pseudomonadati</taxon>
        <taxon>Pseudomonadota</taxon>
        <taxon>Alphaproteobacteria</taxon>
        <taxon>Rhodobacterales</taxon>
        <taxon>Paracoccaceae</taxon>
        <taxon>Histidinibacterium</taxon>
    </lineage>
</organism>
<protein>
    <submittedName>
        <fullName evidence="1">FlaF protein</fullName>
    </submittedName>
</protein>
<dbReference type="EMBL" id="VYQE01000001">
    <property type="protein sequence ID" value="KAA9009963.1"/>
    <property type="molecule type" value="Genomic_DNA"/>
</dbReference>
<comment type="caution">
    <text evidence="1">The sequence shown here is derived from an EMBL/GenBank/DDBJ whole genome shotgun (WGS) entry which is preliminary data.</text>
</comment>